<feature type="compositionally biased region" description="Basic and acidic residues" evidence="1">
    <location>
        <begin position="1030"/>
        <end position="1041"/>
    </location>
</feature>
<name>A0A9Q5HZM2_SANBA</name>
<feature type="region of interest" description="Disordered" evidence="1">
    <location>
        <begin position="1638"/>
        <end position="1695"/>
    </location>
</feature>
<evidence type="ECO:0000259" key="2">
    <source>
        <dbReference type="PROSITE" id="PS50190"/>
    </source>
</evidence>
<evidence type="ECO:0000256" key="1">
    <source>
        <dbReference type="SAM" id="MobiDB-lite"/>
    </source>
</evidence>
<dbReference type="SMART" id="SM00222">
    <property type="entry name" value="Sec7"/>
    <property type="match status" value="1"/>
</dbReference>
<dbReference type="Gene3D" id="1.10.1000.11">
    <property type="entry name" value="Arf Nucleotide-binding Site Opener,domain 2"/>
    <property type="match status" value="1"/>
</dbReference>
<feature type="region of interest" description="Disordered" evidence="1">
    <location>
        <begin position="1"/>
        <end position="175"/>
    </location>
</feature>
<dbReference type="InterPro" id="IPR000904">
    <property type="entry name" value="Sec7_dom"/>
</dbReference>
<reference evidence="3" key="1">
    <citation type="submission" date="2016-06" db="EMBL/GenBank/DDBJ databases">
        <title>Draft Genome sequence of the fungus Inonotus baumii.</title>
        <authorList>
            <person name="Zhu H."/>
            <person name="Lin W."/>
        </authorList>
    </citation>
    <scope>NUCLEOTIDE SEQUENCE</scope>
    <source>
        <strain evidence="3">821</strain>
    </source>
</reference>
<dbReference type="Proteomes" id="UP000757232">
    <property type="component" value="Unassembled WGS sequence"/>
</dbReference>
<accession>A0A9Q5HZM2</accession>
<dbReference type="PROSITE" id="PS50190">
    <property type="entry name" value="SEC7"/>
    <property type="match status" value="1"/>
</dbReference>
<dbReference type="InterPro" id="IPR035999">
    <property type="entry name" value="Sec7_dom_sf"/>
</dbReference>
<feature type="region of interest" description="Disordered" evidence="1">
    <location>
        <begin position="921"/>
        <end position="943"/>
    </location>
</feature>
<dbReference type="GO" id="GO:0005085">
    <property type="term" value="F:guanyl-nucleotide exchange factor activity"/>
    <property type="evidence" value="ECO:0007669"/>
    <property type="project" value="InterPro"/>
</dbReference>
<dbReference type="Pfam" id="PF01369">
    <property type="entry name" value="Sec7"/>
    <property type="match status" value="1"/>
</dbReference>
<feature type="compositionally biased region" description="Low complexity" evidence="1">
    <location>
        <begin position="1082"/>
        <end position="1122"/>
    </location>
</feature>
<feature type="compositionally biased region" description="Polar residues" evidence="1">
    <location>
        <begin position="590"/>
        <end position="601"/>
    </location>
</feature>
<feature type="compositionally biased region" description="Low complexity" evidence="1">
    <location>
        <begin position="391"/>
        <end position="400"/>
    </location>
</feature>
<dbReference type="InterPro" id="IPR023394">
    <property type="entry name" value="Sec7_C_sf"/>
</dbReference>
<feature type="compositionally biased region" description="Polar residues" evidence="1">
    <location>
        <begin position="635"/>
        <end position="660"/>
    </location>
</feature>
<feature type="compositionally biased region" description="Low complexity" evidence="1">
    <location>
        <begin position="1013"/>
        <end position="1028"/>
    </location>
</feature>
<feature type="compositionally biased region" description="Polar residues" evidence="1">
    <location>
        <begin position="318"/>
        <end position="329"/>
    </location>
</feature>
<dbReference type="EMBL" id="LNZH02000167">
    <property type="protein sequence ID" value="OCB88943.1"/>
    <property type="molecule type" value="Genomic_DNA"/>
</dbReference>
<proteinExistence type="predicted"/>
<feature type="compositionally biased region" description="Polar residues" evidence="1">
    <location>
        <begin position="669"/>
        <end position="706"/>
    </location>
</feature>
<feature type="domain" description="SEC7" evidence="2">
    <location>
        <begin position="1234"/>
        <end position="1438"/>
    </location>
</feature>
<keyword evidence="4" id="KW-1185">Reference proteome</keyword>
<sequence>MDPAEQRANAVAMLRRAASLPRMKDGRRPPMHGDAGGVSEGERSHSEEKKDEDVPPEKKETRTEANTEAPATSAPAPKPQPQTERAHPASGDEKEADEGTDAAQEVSEPERPTSTTPSQPSKRRSRSRSRSRGSKDMRAKLRQQLEMASQAHSDVAAGPNADDIQRMLDSPSPQLPTPQAYLMMAAATAQAPPIISPLPPFGYPTSAAGAGVAAMPSLQALQTRHLQGLFRSNSAAARMMAMSKLTGEPLDFGSGPLSASPAPGQSTSPSPGSARRGLTRNNTVAGEERVAARQQLLRRLNERIHDRGDLDFALSSGPEDTSSTGTLTPKSRRRRSRRKSNSGVVDDRDGLNTPALKELYPPLIALPPSRTPSVPLERQVTPDPQSKSALRTRTPTPLLLHRYDSPMAHRGPVVEDEDDDPIPTPPRPNRAAAQAGLSGTSVSVSASTSSLSHEAGSRASLVLSDAPRSSPLRQGTLPKSPFERPREEPPDEEQERVLYGDDAARNRVKAANDLLDREISWVADPVPTLEQDQGERGSQISWNAEAVPEATQLNRAKERDVSWVEQGTLDSRMPVYDDDEDEDNEEKSLATVNTPQTTSRQPSRRPSPLHAAASQELLIDLETTPDQTPVHPYSAPSQHSATSTATMDNDVRQSNISDASGISAGITRVDTSSPLGRTHSQADSLQGWSEYPSSAVDSSAPALTSKRSADSTGGGTTSAWSRMKHTFTRSGSSLGRRSRTNSIARDKRGDTESSRESAASLASAKRESKGDGQWQQQGQAHSHRSPSPGNALAPAVMLAPPPARTGVSPIPPPSDSDAAKYTNPKLFPFPGMVRLQEETLRNKSTGGGIGISASSPDVTTAGAAAEGLMRSANSSISGQPLGSARERKLSHQASDSRLLPKYQLVPGTISGAPSSGGVQIDYFSIPQAPPTAPSTSATPSTLPFTREGVKKWLNARLFPSASQQGGHSQSSSSDSKLRQETSKKPSLSDLLGRRDMGNISDWDDMDKNRAANTSTSTSTSTAVMQSSSRDASREGDIHESSPEDPIQAYQYANAFPRSPEGDGDGVVAAYDPHGQHESRHMSVPLSSSHDPSSATPDPASSEESPSQSSQRSTSSLGSLYSPEEVAETTPKAADILQRLDQVLHAEYHNRLWSSALNTPPRRLLLSSPMLQVANCNTVKDRFLFLFTDILVIAKPMLPDRDSLVDPQKVYPPDRKFFIKNVVHLKDIRLNIDRDEDPRRPTSAVVSQRPEFIRNFVREFSENSDSAISKLVDLRDPKGHVALGRLLVQLPEIDRARLGEYLSRRTSRAVLKTYLDAFGFTGIGIDTALRIFLLSIHIPSGSGHANTLESLLDMFAGRWYEANASIVAFDRDLALRLVRAIVRLNEALHAAMSQDFGLPSYTRPHVSARDFTEAFRRHDPRGLVPDSTLERIYTSVRHEKLCQARNPSNGRAPLPISLKRPVPSRITYRRQSEPIVVRIPQVDIMLTIQLFGQDLIFDPPVLSFAKSTEASFRVTGTAFGPKTMVMACSGPNAPNYSGMPLSTTIEVERAFMRNTFQLAFADARGRKRKYMFSVDDPVIRHEWTGSLKRQIEAARMGLAPELPGSGNAQIQVYRAAEQLSFNVLQDTLLSQETAVNGNVRQTPQQGWRSPPPPSSSNGKQRDQSLHVRSRSRSQVYRHGAGRHEYEPLNGHSSAEERALSDLDTPDEQATPEANARLWTGAELELVCQQNSAIALVLSLLQAAWPYDVDEEPNGHANLNVNSGFVPPYSATLIQRNQSQSSAYQI</sequence>
<feature type="compositionally biased region" description="Polar residues" evidence="1">
    <location>
        <begin position="773"/>
        <end position="788"/>
    </location>
</feature>
<feature type="compositionally biased region" description="Basic and acidic residues" evidence="1">
    <location>
        <begin position="84"/>
        <end position="93"/>
    </location>
</feature>
<organism evidence="3 4">
    <name type="scientific">Sanghuangporus baumii</name>
    <name type="common">Phellinus baumii</name>
    <dbReference type="NCBI Taxonomy" id="108892"/>
    <lineage>
        <taxon>Eukaryota</taxon>
        <taxon>Fungi</taxon>
        <taxon>Dikarya</taxon>
        <taxon>Basidiomycota</taxon>
        <taxon>Agaricomycotina</taxon>
        <taxon>Agaricomycetes</taxon>
        <taxon>Hymenochaetales</taxon>
        <taxon>Hymenochaetaceae</taxon>
        <taxon>Sanghuangporus</taxon>
    </lineage>
</organism>
<feature type="compositionally biased region" description="Low complexity" evidence="1">
    <location>
        <begin position="435"/>
        <end position="452"/>
    </location>
</feature>
<evidence type="ECO:0000313" key="4">
    <source>
        <dbReference type="Proteomes" id="UP000757232"/>
    </source>
</evidence>
<feature type="compositionally biased region" description="Low complexity" evidence="1">
    <location>
        <begin position="960"/>
        <end position="974"/>
    </location>
</feature>
<feature type="region of interest" description="Disordered" evidence="1">
    <location>
        <begin position="247"/>
        <end position="289"/>
    </location>
</feature>
<feature type="compositionally biased region" description="Basic and acidic residues" evidence="1">
    <location>
        <begin position="40"/>
        <end position="65"/>
    </location>
</feature>
<dbReference type="SUPFAM" id="SSF50729">
    <property type="entry name" value="PH domain-like"/>
    <property type="match status" value="1"/>
</dbReference>
<gene>
    <name evidence="3" type="ORF">A7U60_g3898</name>
</gene>
<feature type="compositionally biased region" description="Basic and acidic residues" evidence="1">
    <location>
        <begin position="744"/>
        <end position="755"/>
    </location>
</feature>
<evidence type="ECO:0000313" key="3">
    <source>
        <dbReference type="EMBL" id="OCB88943.1"/>
    </source>
</evidence>
<protein>
    <recommendedName>
        <fullName evidence="2">SEC7 domain-containing protein</fullName>
    </recommendedName>
</protein>
<dbReference type="OrthoDB" id="430364at2759"/>
<feature type="region of interest" description="Disordered" evidence="1">
    <location>
        <begin position="845"/>
        <end position="894"/>
    </location>
</feature>
<feature type="compositionally biased region" description="Basic and acidic residues" evidence="1">
    <location>
        <begin position="495"/>
        <end position="504"/>
    </location>
</feature>
<dbReference type="SUPFAM" id="SSF48425">
    <property type="entry name" value="Sec7 domain"/>
    <property type="match status" value="1"/>
</dbReference>
<comment type="caution">
    <text evidence="3">The sequence shown here is derived from an EMBL/GenBank/DDBJ whole genome shotgun (WGS) entry which is preliminary data.</text>
</comment>
<dbReference type="GO" id="GO:0032012">
    <property type="term" value="P:regulation of ARF protein signal transduction"/>
    <property type="evidence" value="ECO:0007669"/>
    <property type="project" value="InterPro"/>
</dbReference>
<feature type="region of interest" description="Disordered" evidence="1">
    <location>
        <begin position="311"/>
        <end position="504"/>
    </location>
</feature>
<feature type="compositionally biased region" description="Pro residues" evidence="1">
    <location>
        <begin position="799"/>
        <end position="814"/>
    </location>
</feature>
<feature type="compositionally biased region" description="Polar residues" evidence="1">
    <location>
        <begin position="871"/>
        <end position="880"/>
    </location>
</feature>
<feature type="compositionally biased region" description="Basic residues" evidence="1">
    <location>
        <begin position="121"/>
        <end position="132"/>
    </location>
</feature>
<feature type="region of interest" description="Disordered" evidence="1">
    <location>
        <begin position="549"/>
        <end position="825"/>
    </location>
</feature>
<feature type="region of interest" description="Disordered" evidence="1">
    <location>
        <begin position="959"/>
        <end position="1127"/>
    </location>
</feature>
<feature type="compositionally biased region" description="Acidic residues" evidence="1">
    <location>
        <begin position="576"/>
        <end position="585"/>
    </location>
</feature>
<feature type="compositionally biased region" description="Basic residues" evidence="1">
    <location>
        <begin position="330"/>
        <end position="340"/>
    </location>
</feature>